<dbReference type="Gene3D" id="3.40.50.300">
    <property type="entry name" value="P-loop containing nucleotide triphosphate hydrolases"/>
    <property type="match status" value="1"/>
</dbReference>
<gene>
    <name evidence="2" type="ORF">SAMN05216378_3676</name>
</gene>
<organism evidence="2 3">
    <name type="scientific">Paenibacillus catalpae</name>
    <dbReference type="NCBI Taxonomy" id="1045775"/>
    <lineage>
        <taxon>Bacteria</taxon>
        <taxon>Bacillati</taxon>
        <taxon>Bacillota</taxon>
        <taxon>Bacilli</taxon>
        <taxon>Bacillales</taxon>
        <taxon>Paenibacillaceae</taxon>
        <taxon>Paenibacillus</taxon>
    </lineage>
</organism>
<dbReference type="OrthoDB" id="2600859at2"/>
<dbReference type="Proteomes" id="UP000198855">
    <property type="component" value="Unassembled WGS sequence"/>
</dbReference>
<feature type="domain" description="ORC1/DEAH AAA+ ATPase" evidence="1">
    <location>
        <begin position="29"/>
        <end position="145"/>
    </location>
</feature>
<dbReference type="GO" id="GO:0016887">
    <property type="term" value="F:ATP hydrolysis activity"/>
    <property type="evidence" value="ECO:0007669"/>
    <property type="project" value="InterPro"/>
</dbReference>
<dbReference type="InterPro" id="IPR027417">
    <property type="entry name" value="P-loop_NTPase"/>
</dbReference>
<protein>
    <submittedName>
        <fullName evidence="2">AAA domain-containing protein</fullName>
    </submittedName>
</protein>
<proteinExistence type="predicted"/>
<dbReference type="InterPro" id="IPR049945">
    <property type="entry name" value="AAA_22"/>
</dbReference>
<dbReference type="EMBL" id="FOMT01000003">
    <property type="protein sequence ID" value="SFE59924.1"/>
    <property type="molecule type" value="Genomic_DNA"/>
</dbReference>
<name>A0A1I2BV50_9BACL</name>
<sequence>MEVIVLSQQLSYEKTHLLISNFLNESNDKVFCFLTAEHTIGNSFVLKRYCKDNVYAIYMNLMSTRSTKSLILQLLHAIEVPFVKQYQNDYLVHLLCSELMRKKISHFVFDNIQELEASKNIFEIFELLRYLNINTDVQYICVGSNMSESLSTEITRRSEFLNVI</sequence>
<evidence type="ECO:0000313" key="2">
    <source>
        <dbReference type="EMBL" id="SFE59924.1"/>
    </source>
</evidence>
<keyword evidence="3" id="KW-1185">Reference proteome</keyword>
<dbReference type="Pfam" id="PF13401">
    <property type="entry name" value="AAA_22"/>
    <property type="match status" value="1"/>
</dbReference>
<dbReference type="AlphaFoldDB" id="A0A1I2BV50"/>
<accession>A0A1I2BV50</accession>
<evidence type="ECO:0000259" key="1">
    <source>
        <dbReference type="Pfam" id="PF13401"/>
    </source>
</evidence>
<evidence type="ECO:0000313" key="3">
    <source>
        <dbReference type="Proteomes" id="UP000198855"/>
    </source>
</evidence>
<reference evidence="3" key="1">
    <citation type="submission" date="2016-10" db="EMBL/GenBank/DDBJ databases">
        <authorList>
            <person name="Varghese N."/>
            <person name="Submissions S."/>
        </authorList>
    </citation>
    <scope>NUCLEOTIDE SEQUENCE [LARGE SCALE GENOMIC DNA]</scope>
    <source>
        <strain evidence="3">CGMCC 1.10784</strain>
    </source>
</reference>